<sequence>MFENAHHFNTHGGKFIDVGGNYYENAVYVGESYSGMKTLYSRIATGALHNSYERRNAPRCHPGTRLEVLDHSLAWVQRPNPQADPIKLLWFDGPAGAGKSAIQQSIADRCNERKMLAASFFFSHQSDQRDSDRLLIATLAYQLAQKLDTARDSITTAVVNDHSVFDRDHMYQLDALIIRPITAAIVGNPAAVAEWPKAIIIDGLDECKEEGQQKAVLVALHEAVVKHKLPFSIIIASRADPAVREFFYLIGEGCMKRIELNTIYQADNDIAVYLRSEFDIMCQKYRIEKGSWPSKEEVQGLVAKASGQFIYAATALKFIDGPSQRPKHNIGLILQVELTHGCALRSHSEQVRGTTADSDHSVGHRDISAISGHRYQQPLWI</sequence>
<dbReference type="PANTHER" id="PTHR10039:SF14">
    <property type="entry name" value="NACHT DOMAIN-CONTAINING PROTEIN"/>
    <property type="match status" value="1"/>
</dbReference>
<dbReference type="Gene3D" id="3.40.50.300">
    <property type="entry name" value="P-loop containing nucleotide triphosphate hydrolases"/>
    <property type="match status" value="1"/>
</dbReference>
<proteinExistence type="predicted"/>
<protein>
    <recommendedName>
        <fullName evidence="2">Nephrocystin 3-like N-terminal domain-containing protein</fullName>
    </recommendedName>
</protein>
<name>A0A5C3KHV3_COPMA</name>
<evidence type="ECO:0000313" key="4">
    <source>
        <dbReference type="Proteomes" id="UP000307440"/>
    </source>
</evidence>
<dbReference type="EMBL" id="ML210333">
    <property type="protein sequence ID" value="TFK19592.1"/>
    <property type="molecule type" value="Genomic_DNA"/>
</dbReference>
<keyword evidence="1" id="KW-0677">Repeat</keyword>
<dbReference type="InterPro" id="IPR027417">
    <property type="entry name" value="P-loop_NTPase"/>
</dbReference>
<dbReference type="PANTHER" id="PTHR10039">
    <property type="entry name" value="AMELOGENIN"/>
    <property type="match status" value="1"/>
</dbReference>
<dbReference type="STRING" id="230819.A0A5C3KHV3"/>
<organism evidence="3 4">
    <name type="scientific">Coprinopsis marcescibilis</name>
    <name type="common">Agaric fungus</name>
    <name type="synonym">Psathyrella marcescibilis</name>
    <dbReference type="NCBI Taxonomy" id="230819"/>
    <lineage>
        <taxon>Eukaryota</taxon>
        <taxon>Fungi</taxon>
        <taxon>Dikarya</taxon>
        <taxon>Basidiomycota</taxon>
        <taxon>Agaricomycotina</taxon>
        <taxon>Agaricomycetes</taxon>
        <taxon>Agaricomycetidae</taxon>
        <taxon>Agaricales</taxon>
        <taxon>Agaricineae</taxon>
        <taxon>Psathyrellaceae</taxon>
        <taxon>Coprinopsis</taxon>
    </lineage>
</organism>
<dbReference type="OrthoDB" id="3014077at2759"/>
<gene>
    <name evidence="3" type="ORF">FA15DRAFT_167446</name>
</gene>
<dbReference type="Pfam" id="PF24883">
    <property type="entry name" value="NPHP3_N"/>
    <property type="match status" value="1"/>
</dbReference>
<dbReference type="SUPFAM" id="SSF52540">
    <property type="entry name" value="P-loop containing nucleoside triphosphate hydrolases"/>
    <property type="match status" value="1"/>
</dbReference>
<evidence type="ECO:0000313" key="3">
    <source>
        <dbReference type="EMBL" id="TFK19592.1"/>
    </source>
</evidence>
<evidence type="ECO:0000259" key="2">
    <source>
        <dbReference type="Pfam" id="PF24883"/>
    </source>
</evidence>
<dbReference type="AlphaFoldDB" id="A0A5C3KHV3"/>
<feature type="domain" description="Nephrocystin 3-like N-terminal" evidence="2">
    <location>
        <begin position="73"/>
        <end position="238"/>
    </location>
</feature>
<reference evidence="3 4" key="1">
    <citation type="journal article" date="2019" name="Nat. Ecol. Evol.">
        <title>Megaphylogeny resolves global patterns of mushroom evolution.</title>
        <authorList>
            <person name="Varga T."/>
            <person name="Krizsan K."/>
            <person name="Foldi C."/>
            <person name="Dima B."/>
            <person name="Sanchez-Garcia M."/>
            <person name="Sanchez-Ramirez S."/>
            <person name="Szollosi G.J."/>
            <person name="Szarkandi J.G."/>
            <person name="Papp V."/>
            <person name="Albert L."/>
            <person name="Andreopoulos W."/>
            <person name="Angelini C."/>
            <person name="Antonin V."/>
            <person name="Barry K.W."/>
            <person name="Bougher N.L."/>
            <person name="Buchanan P."/>
            <person name="Buyck B."/>
            <person name="Bense V."/>
            <person name="Catcheside P."/>
            <person name="Chovatia M."/>
            <person name="Cooper J."/>
            <person name="Damon W."/>
            <person name="Desjardin D."/>
            <person name="Finy P."/>
            <person name="Geml J."/>
            <person name="Haridas S."/>
            <person name="Hughes K."/>
            <person name="Justo A."/>
            <person name="Karasinski D."/>
            <person name="Kautmanova I."/>
            <person name="Kiss B."/>
            <person name="Kocsube S."/>
            <person name="Kotiranta H."/>
            <person name="LaButti K.M."/>
            <person name="Lechner B.E."/>
            <person name="Liimatainen K."/>
            <person name="Lipzen A."/>
            <person name="Lukacs Z."/>
            <person name="Mihaltcheva S."/>
            <person name="Morgado L.N."/>
            <person name="Niskanen T."/>
            <person name="Noordeloos M.E."/>
            <person name="Ohm R.A."/>
            <person name="Ortiz-Santana B."/>
            <person name="Ovrebo C."/>
            <person name="Racz N."/>
            <person name="Riley R."/>
            <person name="Savchenko A."/>
            <person name="Shiryaev A."/>
            <person name="Soop K."/>
            <person name="Spirin V."/>
            <person name="Szebenyi C."/>
            <person name="Tomsovsky M."/>
            <person name="Tulloss R.E."/>
            <person name="Uehling J."/>
            <person name="Grigoriev I.V."/>
            <person name="Vagvolgyi C."/>
            <person name="Papp T."/>
            <person name="Martin F.M."/>
            <person name="Miettinen O."/>
            <person name="Hibbett D.S."/>
            <person name="Nagy L.G."/>
        </authorList>
    </citation>
    <scope>NUCLEOTIDE SEQUENCE [LARGE SCALE GENOMIC DNA]</scope>
    <source>
        <strain evidence="3 4">CBS 121175</strain>
    </source>
</reference>
<keyword evidence="4" id="KW-1185">Reference proteome</keyword>
<accession>A0A5C3KHV3</accession>
<dbReference type="Proteomes" id="UP000307440">
    <property type="component" value="Unassembled WGS sequence"/>
</dbReference>
<dbReference type="InterPro" id="IPR056884">
    <property type="entry name" value="NPHP3-like_N"/>
</dbReference>
<evidence type="ECO:0000256" key="1">
    <source>
        <dbReference type="ARBA" id="ARBA00022737"/>
    </source>
</evidence>